<proteinExistence type="predicted"/>
<name>A0A9W9ISL9_9EURO</name>
<evidence type="ECO:0000313" key="2">
    <source>
        <dbReference type="EMBL" id="KAJ5184408.1"/>
    </source>
</evidence>
<gene>
    <name evidence="2" type="ORF">N7472_009248</name>
</gene>
<dbReference type="Proteomes" id="UP001150879">
    <property type="component" value="Unassembled WGS sequence"/>
</dbReference>
<keyword evidence="3" id="KW-1185">Reference proteome</keyword>
<protein>
    <submittedName>
        <fullName evidence="2">Uncharacterized protein</fullName>
    </submittedName>
</protein>
<comment type="caution">
    <text evidence="2">The sequence shown here is derived from an EMBL/GenBank/DDBJ whole genome shotgun (WGS) entry which is preliminary data.</text>
</comment>
<reference evidence="2" key="1">
    <citation type="submission" date="2022-11" db="EMBL/GenBank/DDBJ databases">
        <authorList>
            <person name="Petersen C."/>
        </authorList>
    </citation>
    <scope>NUCLEOTIDE SEQUENCE</scope>
    <source>
        <strain evidence="2">IBT 16849</strain>
    </source>
</reference>
<evidence type="ECO:0000313" key="3">
    <source>
        <dbReference type="Proteomes" id="UP001150879"/>
    </source>
</evidence>
<dbReference type="EMBL" id="JAPQKP010000006">
    <property type="protein sequence ID" value="KAJ5184408.1"/>
    <property type="molecule type" value="Genomic_DNA"/>
</dbReference>
<feature type="region of interest" description="Disordered" evidence="1">
    <location>
        <begin position="88"/>
        <end position="109"/>
    </location>
</feature>
<organism evidence="2 3">
    <name type="scientific">Penicillium cf. griseofulvum</name>
    <dbReference type="NCBI Taxonomy" id="2972120"/>
    <lineage>
        <taxon>Eukaryota</taxon>
        <taxon>Fungi</taxon>
        <taxon>Dikarya</taxon>
        <taxon>Ascomycota</taxon>
        <taxon>Pezizomycotina</taxon>
        <taxon>Eurotiomycetes</taxon>
        <taxon>Eurotiomycetidae</taxon>
        <taxon>Eurotiales</taxon>
        <taxon>Aspergillaceae</taxon>
        <taxon>Penicillium</taxon>
    </lineage>
</organism>
<sequence>MSKPQANRTSPSPQVWILRRRYIGPTRTKKMSGGKSVLKKDINHVSTLQNRAFELFPLCPFALPYTGTLRVWYSGPINASLAPTEDQIRRGEVNEGTMPVSWHEHEEEG</sequence>
<dbReference type="AlphaFoldDB" id="A0A9W9ISL9"/>
<evidence type="ECO:0000256" key="1">
    <source>
        <dbReference type="SAM" id="MobiDB-lite"/>
    </source>
</evidence>
<accession>A0A9W9ISL9</accession>
<reference evidence="2" key="2">
    <citation type="journal article" date="2023" name="IMA Fungus">
        <title>Comparative genomic study of the Penicillium genus elucidates a diverse pangenome and 15 lateral gene transfer events.</title>
        <authorList>
            <person name="Petersen C."/>
            <person name="Sorensen T."/>
            <person name="Nielsen M.R."/>
            <person name="Sondergaard T.E."/>
            <person name="Sorensen J.L."/>
            <person name="Fitzpatrick D.A."/>
            <person name="Frisvad J.C."/>
            <person name="Nielsen K.L."/>
        </authorList>
    </citation>
    <scope>NUCLEOTIDE SEQUENCE</scope>
    <source>
        <strain evidence="2">IBT 16849</strain>
    </source>
</reference>